<keyword evidence="2 7" id="KW-0285">Flavoprotein</keyword>
<dbReference type="PIRSF" id="PIRSF000138">
    <property type="entry name" value="Al-hdrx_acd_dh"/>
    <property type="match status" value="1"/>
</dbReference>
<keyword evidence="3 7" id="KW-0288">FMN</keyword>
<dbReference type="SUPFAM" id="SSF51395">
    <property type="entry name" value="FMN-linked oxidoreductases"/>
    <property type="match status" value="1"/>
</dbReference>
<feature type="binding site" evidence="7">
    <location>
        <position position="137"/>
    </location>
    <ligand>
        <name>FMN</name>
        <dbReference type="ChEBI" id="CHEBI:58210"/>
    </ligand>
</feature>
<dbReference type="FunFam" id="3.20.20.70:FF:000029">
    <property type="entry name" value="L-lactate dehydrogenase"/>
    <property type="match status" value="1"/>
</dbReference>
<feature type="binding site" evidence="7">
    <location>
        <begin position="330"/>
        <end position="334"/>
    </location>
    <ligand>
        <name>FMN</name>
        <dbReference type="ChEBI" id="CHEBI:58210"/>
    </ligand>
</feature>
<feature type="binding site" evidence="7">
    <location>
        <position position="196"/>
    </location>
    <ligand>
        <name>glyoxylate</name>
        <dbReference type="ChEBI" id="CHEBI:36655"/>
    </ligand>
</feature>
<dbReference type="STRING" id="1081103.A0A0B2X3Q1"/>
<dbReference type="Pfam" id="PF01070">
    <property type="entry name" value="FMN_dh"/>
    <property type="match status" value="1"/>
</dbReference>
<feature type="active site" description="Proton acceptor" evidence="6">
    <location>
        <position position="299"/>
    </location>
</feature>
<dbReference type="RefSeq" id="XP_040681120.1">
    <property type="nucleotide sequence ID" value="XM_040820777.1"/>
</dbReference>
<feature type="binding site" evidence="7">
    <location>
        <begin position="353"/>
        <end position="354"/>
    </location>
    <ligand>
        <name>FMN</name>
        <dbReference type="ChEBI" id="CHEBI:58210"/>
    </ligand>
</feature>
<protein>
    <submittedName>
        <fullName evidence="9">Oxidoreductase</fullName>
    </submittedName>
</protein>
<dbReference type="GO" id="GO:0010181">
    <property type="term" value="F:FMN binding"/>
    <property type="evidence" value="ECO:0007669"/>
    <property type="project" value="InterPro"/>
</dbReference>
<dbReference type="HOGENOM" id="CLU_020639_0_1_1"/>
<feature type="binding site" evidence="7">
    <location>
        <position position="161"/>
    </location>
    <ligand>
        <name>glyoxylate</name>
        <dbReference type="ChEBI" id="CHEBI:36655"/>
    </ligand>
</feature>
<feature type="binding site" evidence="7">
    <location>
        <position position="187"/>
    </location>
    <ligand>
        <name>FMN</name>
        <dbReference type="ChEBI" id="CHEBI:58210"/>
    </ligand>
</feature>
<keyword evidence="4" id="KW-0560">Oxidoreductase</keyword>
<comment type="caution">
    <text evidence="9">The sequence shown here is derived from an EMBL/GenBank/DDBJ whole genome shotgun (WGS) entry which is preliminary data.</text>
</comment>
<evidence type="ECO:0000256" key="2">
    <source>
        <dbReference type="ARBA" id="ARBA00022630"/>
    </source>
</evidence>
<evidence type="ECO:0000256" key="7">
    <source>
        <dbReference type="PIRSR" id="PIRSR000138-2"/>
    </source>
</evidence>
<organism evidence="9 10">
    <name type="scientific">Metarhizium album (strain ARSEF 1941)</name>
    <dbReference type="NCBI Taxonomy" id="1081103"/>
    <lineage>
        <taxon>Eukaryota</taxon>
        <taxon>Fungi</taxon>
        <taxon>Dikarya</taxon>
        <taxon>Ascomycota</taxon>
        <taxon>Pezizomycotina</taxon>
        <taxon>Sordariomycetes</taxon>
        <taxon>Hypocreomycetidae</taxon>
        <taxon>Hypocreales</taxon>
        <taxon>Clavicipitaceae</taxon>
        <taxon>Metarhizium</taxon>
    </lineage>
</organism>
<dbReference type="GO" id="GO:0016614">
    <property type="term" value="F:oxidoreductase activity, acting on CH-OH group of donors"/>
    <property type="evidence" value="ECO:0007669"/>
    <property type="project" value="UniProtKB-ARBA"/>
</dbReference>
<evidence type="ECO:0000313" key="9">
    <source>
        <dbReference type="EMBL" id="KHO00055.1"/>
    </source>
</evidence>
<feature type="binding site" evidence="7">
    <location>
        <position position="302"/>
    </location>
    <ligand>
        <name>glyoxylate</name>
        <dbReference type="ChEBI" id="CHEBI:36655"/>
    </ligand>
</feature>
<evidence type="ECO:0000256" key="3">
    <source>
        <dbReference type="ARBA" id="ARBA00022643"/>
    </source>
</evidence>
<keyword evidence="10" id="KW-1185">Reference proteome</keyword>
<comment type="similarity">
    <text evidence="5">Belongs to the FMN-dependent alpha-hydroxy acid dehydrogenase family.</text>
</comment>
<dbReference type="GeneID" id="63736433"/>
<evidence type="ECO:0000256" key="5">
    <source>
        <dbReference type="ARBA" id="ARBA00024042"/>
    </source>
</evidence>
<dbReference type="Gene3D" id="3.20.20.70">
    <property type="entry name" value="Aldolase class I"/>
    <property type="match status" value="1"/>
</dbReference>
<dbReference type="Proteomes" id="UP000030816">
    <property type="component" value="Unassembled WGS sequence"/>
</dbReference>
<dbReference type="InterPro" id="IPR037396">
    <property type="entry name" value="FMN_HAD"/>
</dbReference>
<feature type="binding site" evidence="7">
    <location>
        <begin position="108"/>
        <end position="110"/>
    </location>
    <ligand>
        <name>FMN</name>
        <dbReference type="ChEBI" id="CHEBI:58210"/>
    </ligand>
</feature>
<feature type="domain" description="FMN hydroxy acid dehydrogenase" evidence="8">
    <location>
        <begin position="29"/>
        <end position="404"/>
    </location>
</feature>
<dbReference type="OrthoDB" id="25826at2759"/>
<feature type="binding site" evidence="7">
    <location>
        <position position="55"/>
    </location>
    <ligand>
        <name>glyoxylate</name>
        <dbReference type="ChEBI" id="CHEBI:36655"/>
    </ligand>
</feature>
<dbReference type="InterPro" id="IPR013785">
    <property type="entry name" value="Aldolase_TIM"/>
</dbReference>
<dbReference type="PANTHER" id="PTHR10578:SF86">
    <property type="entry name" value="DEPENDENT DEHYDROGENASE, PUTATIVE (AFU_ORTHOLOGUE AFUA_6G02720)-RELATED"/>
    <property type="match status" value="1"/>
</dbReference>
<dbReference type="AlphaFoldDB" id="A0A0B2X3Q1"/>
<proteinExistence type="inferred from homology"/>
<comment type="cofactor">
    <cofactor evidence="1">
        <name>FMN</name>
        <dbReference type="ChEBI" id="CHEBI:58210"/>
    </cofactor>
</comment>
<feature type="binding site" evidence="7">
    <location>
        <position position="275"/>
    </location>
    <ligand>
        <name>FMN</name>
        <dbReference type="ChEBI" id="CHEBI:58210"/>
    </ligand>
</feature>
<dbReference type="EMBL" id="AZHE01000003">
    <property type="protein sequence ID" value="KHO00055.1"/>
    <property type="molecule type" value="Genomic_DNA"/>
</dbReference>
<reference evidence="9 10" key="1">
    <citation type="journal article" date="2014" name="Proc. Natl. Acad. Sci. U.S.A.">
        <title>Trajectory and genomic determinants of fungal-pathogen speciation and host adaptation.</title>
        <authorList>
            <person name="Hu X."/>
            <person name="Xiao G."/>
            <person name="Zheng P."/>
            <person name="Shang Y."/>
            <person name="Su Y."/>
            <person name="Zhang X."/>
            <person name="Liu X."/>
            <person name="Zhan S."/>
            <person name="St Leger R.J."/>
            <person name="Wang C."/>
        </authorList>
    </citation>
    <scope>NUCLEOTIDE SEQUENCE [LARGE SCALE GENOMIC DNA]</scope>
    <source>
        <strain evidence="9 10">ARSEF 1941</strain>
    </source>
</reference>
<evidence type="ECO:0000259" key="8">
    <source>
        <dbReference type="PROSITE" id="PS51349"/>
    </source>
</evidence>
<evidence type="ECO:0000256" key="6">
    <source>
        <dbReference type="PIRSR" id="PIRSR000138-1"/>
    </source>
</evidence>
<evidence type="ECO:0000256" key="1">
    <source>
        <dbReference type="ARBA" id="ARBA00001917"/>
    </source>
</evidence>
<accession>A0A0B2X3Q1</accession>
<feature type="binding site" evidence="7">
    <location>
        <position position="297"/>
    </location>
    <ligand>
        <name>FMN</name>
        <dbReference type="ChEBI" id="CHEBI:58210"/>
    </ligand>
</feature>
<gene>
    <name evidence="9" type="ORF">MAM_01978</name>
</gene>
<name>A0A0B2X3Q1_METAS</name>
<dbReference type="PANTHER" id="PTHR10578">
    <property type="entry name" value="S -2-HYDROXY-ACID OXIDASE-RELATED"/>
    <property type="match status" value="1"/>
</dbReference>
<feature type="binding site" evidence="7">
    <location>
        <position position="159"/>
    </location>
    <ligand>
        <name>FMN</name>
        <dbReference type="ChEBI" id="CHEBI:58210"/>
    </ligand>
</feature>
<dbReference type="PROSITE" id="PS51349">
    <property type="entry name" value="FMN_HYDROXY_ACID_DH_2"/>
    <property type="match status" value="1"/>
</dbReference>
<dbReference type="InterPro" id="IPR000262">
    <property type="entry name" value="FMN-dep_DH"/>
</dbReference>
<evidence type="ECO:0000256" key="4">
    <source>
        <dbReference type="ARBA" id="ARBA00023002"/>
    </source>
</evidence>
<dbReference type="InterPro" id="IPR012133">
    <property type="entry name" value="Alpha-hydoxy_acid_DH_FMN"/>
</dbReference>
<feature type="binding site" evidence="7">
    <location>
        <position position="299"/>
    </location>
    <ligand>
        <name>glyoxylate</name>
        <dbReference type="ChEBI" id="CHEBI:36655"/>
    </ligand>
</feature>
<evidence type="ECO:0000313" key="10">
    <source>
        <dbReference type="Proteomes" id="UP000030816"/>
    </source>
</evidence>
<sequence>MSGNDDDPGPAPYAHYLRSILEKGLLLGTLPTVTTDPNRLEAQAKKLMPKKGWEYIKGGAGEASTMDADRLAFRQWKIVPRVLAPTTPRDLSTTLFGHKYDSPVLMAPIGVQSWYHEDKEVGTATACANLRVPFTLSTAASTNIEELVAKVPRGPKWFQLYWPLDEEITASILARARSSGFDVLVVTLDTWTLAWRPYDLDPASVPFIVGEGDDVGFNDPVFRRKFAQRTGGETPEESRVQAGMFWCSEVFPGVSRSWEDLKILRRYWDGPIVLKGILSVEDAKLAVEHGMDGLIVSTHGGRQLDGAVGTLDVLPDIADAVGDRITVMVDSGIRTGADVLKAIALGARGVFLGRPVVYGLGIDGAAGAEAVIAGILADFDLTMGFAGAKTIGDISRSLLRKASYAGAVKSNL</sequence>